<dbReference type="Pfam" id="PF03929">
    <property type="entry name" value="PepSY_TM"/>
    <property type="match status" value="1"/>
</dbReference>
<accession>A0A918PHB6</accession>
<evidence type="ECO:0000256" key="1">
    <source>
        <dbReference type="SAM" id="Phobius"/>
    </source>
</evidence>
<keyword evidence="1" id="KW-1133">Transmembrane helix</keyword>
<protein>
    <recommendedName>
        <fullName evidence="4">PepSY domain-containing protein</fullName>
    </recommendedName>
</protein>
<feature type="transmembrane region" description="Helical" evidence="1">
    <location>
        <begin position="132"/>
        <end position="158"/>
    </location>
</feature>
<dbReference type="PANTHER" id="PTHR34219">
    <property type="entry name" value="IRON-REGULATED INNER MEMBRANE PROTEIN-RELATED"/>
    <property type="match status" value="1"/>
</dbReference>
<gene>
    <name evidence="2" type="ORF">GCM10011614_23610</name>
</gene>
<dbReference type="InterPro" id="IPR005625">
    <property type="entry name" value="PepSY-ass_TM"/>
</dbReference>
<comment type="caution">
    <text evidence="2">The sequence shown here is derived from an EMBL/GenBank/DDBJ whole genome shotgun (WGS) entry which is preliminary data.</text>
</comment>
<organism evidence="2 3">
    <name type="scientific">Novosphingobium colocasiae</name>
    <dbReference type="NCBI Taxonomy" id="1256513"/>
    <lineage>
        <taxon>Bacteria</taxon>
        <taxon>Pseudomonadati</taxon>
        <taxon>Pseudomonadota</taxon>
        <taxon>Alphaproteobacteria</taxon>
        <taxon>Sphingomonadales</taxon>
        <taxon>Sphingomonadaceae</taxon>
        <taxon>Novosphingobium</taxon>
    </lineage>
</organism>
<keyword evidence="1" id="KW-0472">Membrane</keyword>
<evidence type="ECO:0000313" key="3">
    <source>
        <dbReference type="Proteomes" id="UP000648075"/>
    </source>
</evidence>
<dbReference type="AlphaFoldDB" id="A0A918PHB6"/>
<evidence type="ECO:0000313" key="2">
    <source>
        <dbReference type="EMBL" id="GGZ07939.1"/>
    </source>
</evidence>
<dbReference type="PANTHER" id="PTHR34219:SF1">
    <property type="entry name" value="PEPSY DOMAIN-CONTAINING PROTEIN"/>
    <property type="match status" value="1"/>
</dbReference>
<keyword evidence="1" id="KW-0812">Transmembrane</keyword>
<name>A0A918PHB6_9SPHN</name>
<dbReference type="Proteomes" id="UP000648075">
    <property type="component" value="Unassembled WGS sequence"/>
</dbReference>
<feature type="transmembrane region" description="Helical" evidence="1">
    <location>
        <begin position="190"/>
        <end position="210"/>
    </location>
</feature>
<dbReference type="RefSeq" id="WP_189621396.1">
    <property type="nucleotide sequence ID" value="NZ_BMZA01000008.1"/>
</dbReference>
<dbReference type="EMBL" id="BMZA01000008">
    <property type="protein sequence ID" value="GGZ07939.1"/>
    <property type="molecule type" value="Genomic_DNA"/>
</dbReference>
<feature type="transmembrane region" description="Helical" evidence="1">
    <location>
        <begin position="320"/>
        <end position="341"/>
    </location>
</feature>
<keyword evidence="3" id="KW-1185">Reference proteome</keyword>
<reference evidence="2" key="1">
    <citation type="journal article" date="2014" name="Int. J. Syst. Evol. Microbiol.">
        <title>Complete genome sequence of Corynebacterium casei LMG S-19264T (=DSM 44701T), isolated from a smear-ripened cheese.</title>
        <authorList>
            <consortium name="US DOE Joint Genome Institute (JGI-PGF)"/>
            <person name="Walter F."/>
            <person name="Albersmeier A."/>
            <person name="Kalinowski J."/>
            <person name="Ruckert C."/>
        </authorList>
    </citation>
    <scope>NUCLEOTIDE SEQUENCE</scope>
    <source>
        <strain evidence="2">KCTC 32255</strain>
    </source>
</reference>
<sequence>MKPAFVLALHRRLALVFAPLLLLQALTGMALAFHAPLARLADPAAMVCRTPATAPAVPVSALRHAAERAFPGYQVSRLFFADVPQAAAFAQLSDPAGRVRYVTLDPGDGRVLAAGTVWRFPFELALQLHYRLLAGSAGLVIVTLNGVALALIAGTGLWQWWPGRGRVLAALKIRKGLPARLRLRQQHRSFGAMAAVVALFSAMTGLALAIPDLAWPGAAPGAVPSPTPVVLADPRIDAAIALAARQFPDAPLRDVRFGADGVLAVNLFAASQAPRAFDTVRVDARSGVVLASVPAAENPALWTTALPLHTGETFGMAGRLVILLEAAVLVFLSLSGPLLWWRARATRRARTPNQGASR</sequence>
<proteinExistence type="predicted"/>
<evidence type="ECO:0008006" key="4">
    <source>
        <dbReference type="Google" id="ProtNLM"/>
    </source>
</evidence>
<reference evidence="2" key="2">
    <citation type="submission" date="2020-09" db="EMBL/GenBank/DDBJ databases">
        <authorList>
            <person name="Sun Q."/>
            <person name="Kim S."/>
        </authorList>
    </citation>
    <scope>NUCLEOTIDE SEQUENCE</scope>
    <source>
        <strain evidence="2">KCTC 32255</strain>
    </source>
</reference>